<sequence length="133" mass="14905">MERSLQGLVLIGSSQGDADTEDVAAETPDAIVKEPVDTVEVIKKEQTVQLARKMGFRPNIMDSDADYMVKIYNLLMKYDPTIVEINPMVEDSDVAVIFMDAKINTDSSSAYHQKKIFALQDLPGTMKMKRTEM</sequence>
<name>A0A091D5A5_FUKDA</name>
<evidence type="ECO:0000256" key="5">
    <source>
        <dbReference type="ARBA" id="ARBA00022741"/>
    </source>
</evidence>
<dbReference type="GO" id="GO:0005739">
    <property type="term" value="C:mitochondrion"/>
    <property type="evidence" value="ECO:0007669"/>
    <property type="project" value="TreeGrafter"/>
</dbReference>
<dbReference type="PANTHER" id="PTHR11815:SF1">
    <property type="entry name" value="SUCCINATE--COA LIGASE [ADP-FORMING] SUBUNIT BETA, MITOCHONDRIAL"/>
    <property type="match status" value="1"/>
</dbReference>
<reference evidence="9 10" key="1">
    <citation type="submission" date="2013-11" db="EMBL/GenBank/DDBJ databases">
        <title>The Damaraland mole rat (Fukomys damarensis) genome and evolution of African mole rats.</title>
        <authorList>
            <person name="Gladyshev V.N."/>
            <person name="Fang X."/>
        </authorList>
    </citation>
    <scope>NUCLEOTIDE SEQUENCE [LARGE SCALE GENOMIC DNA]</scope>
    <source>
        <tissue evidence="9">Liver</tissue>
    </source>
</reference>
<feature type="domain" description="ATP-grasp fold succinyl-CoA synthetase-type" evidence="8">
    <location>
        <begin position="1"/>
        <end position="90"/>
    </location>
</feature>
<evidence type="ECO:0000313" key="9">
    <source>
        <dbReference type="EMBL" id="KFO27274.1"/>
    </source>
</evidence>
<keyword evidence="10" id="KW-1185">Reference proteome</keyword>
<dbReference type="SUPFAM" id="SSF56059">
    <property type="entry name" value="Glutathione synthetase ATP-binding domain-like"/>
    <property type="match status" value="1"/>
</dbReference>
<evidence type="ECO:0000259" key="8">
    <source>
        <dbReference type="Pfam" id="PF08442"/>
    </source>
</evidence>
<comment type="cofactor">
    <cofactor evidence="1">
        <name>Mg(2+)</name>
        <dbReference type="ChEBI" id="CHEBI:18420"/>
    </cofactor>
</comment>
<evidence type="ECO:0000256" key="2">
    <source>
        <dbReference type="ARBA" id="ARBA00022532"/>
    </source>
</evidence>
<dbReference type="Gene3D" id="3.30.470.20">
    <property type="entry name" value="ATP-grasp fold, B domain"/>
    <property type="match status" value="1"/>
</dbReference>
<proteinExistence type="predicted"/>
<gene>
    <name evidence="9" type="ORF">H920_11328</name>
</gene>
<dbReference type="EMBL" id="KN122956">
    <property type="protein sequence ID" value="KFO27274.1"/>
    <property type="molecule type" value="Genomic_DNA"/>
</dbReference>
<dbReference type="GO" id="GO:0042709">
    <property type="term" value="C:succinate-CoA ligase complex"/>
    <property type="evidence" value="ECO:0007669"/>
    <property type="project" value="TreeGrafter"/>
</dbReference>
<dbReference type="GO" id="GO:0006099">
    <property type="term" value="P:tricarboxylic acid cycle"/>
    <property type="evidence" value="ECO:0007669"/>
    <property type="project" value="UniProtKB-UniPathway"/>
</dbReference>
<dbReference type="Proteomes" id="UP000028990">
    <property type="component" value="Unassembled WGS sequence"/>
</dbReference>
<dbReference type="Pfam" id="PF08442">
    <property type="entry name" value="ATP-grasp_2"/>
    <property type="match status" value="1"/>
</dbReference>
<keyword evidence="4" id="KW-0479">Metal-binding</keyword>
<keyword evidence="3 9" id="KW-0436">Ligase</keyword>
<dbReference type="FunFam" id="3.30.470.20:FF:000002">
    <property type="entry name" value="Succinate--CoA ligase [ADP-forming] subunit beta"/>
    <property type="match status" value="1"/>
</dbReference>
<evidence type="ECO:0000256" key="7">
    <source>
        <dbReference type="ARBA" id="ARBA00022842"/>
    </source>
</evidence>
<protein>
    <submittedName>
        <fullName evidence="9">Succinyl-CoA ligase [ADP-forming] subunit beta, mitochondrial</fullName>
    </submittedName>
</protein>
<keyword evidence="7" id="KW-0460">Magnesium</keyword>
<evidence type="ECO:0000256" key="6">
    <source>
        <dbReference type="ARBA" id="ARBA00022840"/>
    </source>
</evidence>
<accession>A0A091D5A5</accession>
<dbReference type="GO" id="GO:0004775">
    <property type="term" value="F:succinate-CoA ligase (ADP-forming) activity"/>
    <property type="evidence" value="ECO:0007669"/>
    <property type="project" value="TreeGrafter"/>
</dbReference>
<keyword evidence="5" id="KW-0547">Nucleotide-binding</keyword>
<evidence type="ECO:0000256" key="3">
    <source>
        <dbReference type="ARBA" id="ARBA00022598"/>
    </source>
</evidence>
<dbReference type="UniPathway" id="UPA00223">
    <property type="reaction ID" value="UER00999"/>
</dbReference>
<dbReference type="GO" id="GO:0005524">
    <property type="term" value="F:ATP binding"/>
    <property type="evidence" value="ECO:0007669"/>
    <property type="project" value="UniProtKB-KW"/>
</dbReference>
<organism evidence="9 10">
    <name type="scientific">Fukomys damarensis</name>
    <name type="common">Damaraland mole rat</name>
    <name type="synonym">Cryptomys damarensis</name>
    <dbReference type="NCBI Taxonomy" id="885580"/>
    <lineage>
        <taxon>Eukaryota</taxon>
        <taxon>Metazoa</taxon>
        <taxon>Chordata</taxon>
        <taxon>Craniata</taxon>
        <taxon>Vertebrata</taxon>
        <taxon>Euteleostomi</taxon>
        <taxon>Mammalia</taxon>
        <taxon>Eutheria</taxon>
        <taxon>Euarchontoglires</taxon>
        <taxon>Glires</taxon>
        <taxon>Rodentia</taxon>
        <taxon>Hystricomorpha</taxon>
        <taxon>Bathyergidae</taxon>
        <taxon>Fukomys</taxon>
    </lineage>
</organism>
<dbReference type="GO" id="GO:0046872">
    <property type="term" value="F:metal ion binding"/>
    <property type="evidence" value="ECO:0007669"/>
    <property type="project" value="UniProtKB-KW"/>
</dbReference>
<keyword evidence="2" id="KW-0816">Tricarboxylic acid cycle</keyword>
<evidence type="ECO:0000256" key="4">
    <source>
        <dbReference type="ARBA" id="ARBA00022723"/>
    </source>
</evidence>
<evidence type="ECO:0000256" key="1">
    <source>
        <dbReference type="ARBA" id="ARBA00001946"/>
    </source>
</evidence>
<evidence type="ECO:0000313" key="10">
    <source>
        <dbReference type="Proteomes" id="UP000028990"/>
    </source>
</evidence>
<dbReference type="PANTHER" id="PTHR11815">
    <property type="entry name" value="SUCCINYL-COA SYNTHETASE BETA CHAIN"/>
    <property type="match status" value="1"/>
</dbReference>
<keyword evidence="6" id="KW-0067">ATP-binding</keyword>
<dbReference type="InterPro" id="IPR013650">
    <property type="entry name" value="ATP-grasp_succ-CoA_synth-type"/>
</dbReference>
<dbReference type="AlphaFoldDB" id="A0A091D5A5"/>
<dbReference type="GO" id="GO:0006104">
    <property type="term" value="P:succinyl-CoA metabolic process"/>
    <property type="evidence" value="ECO:0007669"/>
    <property type="project" value="TreeGrafter"/>
</dbReference>